<dbReference type="AlphaFoldDB" id="A0A8H7ENP7"/>
<dbReference type="EMBL" id="JABAYA010000110">
    <property type="protein sequence ID" value="KAF7724827.1"/>
    <property type="molecule type" value="Genomic_DNA"/>
</dbReference>
<protein>
    <submittedName>
        <fullName evidence="1">Uncharacterized protein</fullName>
    </submittedName>
</protein>
<comment type="caution">
    <text evidence="1">The sequence shown here is derived from an EMBL/GenBank/DDBJ whole genome shotgun (WGS) entry which is preliminary data.</text>
</comment>
<accession>A0A8H7ENP7</accession>
<dbReference type="Proteomes" id="UP000605846">
    <property type="component" value="Unassembled WGS sequence"/>
</dbReference>
<keyword evidence="2" id="KW-1185">Reference proteome</keyword>
<gene>
    <name evidence="1" type="ORF">EC973_000712</name>
</gene>
<organism evidence="1 2">
    <name type="scientific">Apophysomyces ossiformis</name>
    <dbReference type="NCBI Taxonomy" id="679940"/>
    <lineage>
        <taxon>Eukaryota</taxon>
        <taxon>Fungi</taxon>
        <taxon>Fungi incertae sedis</taxon>
        <taxon>Mucoromycota</taxon>
        <taxon>Mucoromycotina</taxon>
        <taxon>Mucoromycetes</taxon>
        <taxon>Mucorales</taxon>
        <taxon>Mucorineae</taxon>
        <taxon>Mucoraceae</taxon>
        <taxon>Apophysomyces</taxon>
    </lineage>
</organism>
<dbReference type="OrthoDB" id="10559378at2759"/>
<reference evidence="1" key="1">
    <citation type="submission" date="2020-01" db="EMBL/GenBank/DDBJ databases">
        <title>Genome Sequencing of Three Apophysomyces-Like Fungal Strains Confirms a Novel Fungal Genus in the Mucoromycota with divergent Burkholderia-like Endosymbiotic Bacteria.</title>
        <authorList>
            <person name="Stajich J.E."/>
            <person name="Macias A.M."/>
            <person name="Carter-House D."/>
            <person name="Lovett B."/>
            <person name="Kasson L.R."/>
            <person name="Berry K."/>
            <person name="Grigoriev I."/>
            <person name="Chang Y."/>
            <person name="Spatafora J."/>
            <person name="Kasson M.T."/>
        </authorList>
    </citation>
    <scope>NUCLEOTIDE SEQUENCE</scope>
    <source>
        <strain evidence="1">NRRL A-21654</strain>
    </source>
</reference>
<proteinExistence type="predicted"/>
<evidence type="ECO:0000313" key="2">
    <source>
        <dbReference type="Proteomes" id="UP000605846"/>
    </source>
</evidence>
<sequence length="176" mass="20490">MSSPNENEGDFVYFETHPRCGYLAQAFTQMTVNFTKAHQLDKAEFLTLAGSVGVFAMGCNPETGRIEKNPNEPPYWDEVERPTEESLKPRGQQFHRYYQHFADHYADTQSLDQDERQRLKERGLKFMAWAYDKEKDRFEVQGEAGKELNQLMKIRAELLPDGYLDTCEAHNNQQQS</sequence>
<name>A0A8H7ENP7_9FUNG</name>
<evidence type="ECO:0000313" key="1">
    <source>
        <dbReference type="EMBL" id="KAF7724827.1"/>
    </source>
</evidence>